<dbReference type="RefSeq" id="XP_066912394.1">
    <property type="nucleotide sequence ID" value="XM_067056293.1"/>
</dbReference>
<sequence length="772" mass="88132">MFGNHFGRRKSFHRHPSEANLPSCIIHDNHYVNWYDNRYNNYSRDFWGFDHGPLTAFTCSFSSNNSNIYNVCFALEEQVSSYNASNSTGFESVAAFYEYDGIKEEPKKRKKEKKVDEDAWKLNPIVQAIMKRDEEQAAANPKAIEVVSDGDSWSTVEEETVCSSGVGDDDEFDEFVGEIKELNSFGDKSNDIDNYPTDGYRSGGGVSLGIGLNDDIECQLLDSDSSSDENVDTETKKTERKDTASRFINGINLDTYDVDSGKIFSSVSCDIYQRDLDANASESNSGDSDIIEMGCFGKNDNIDYEQSTTAKKRRICFSNGEAKYESDDEINVVNCRCNGKNYKQLNVSNKVKPGDQEIGDSPGNNSNEQELSNKSYVDEMNYNGIGDIDNTDEEDSFDEENESESEEPEEESDDWENMDMDTYCKRIMGDLIYPVTVFIDNTPLPLPRFSKCQRFFTVLKAKTIDGLKCIKMLEKDRLEDGKDASVETFVLPCKGEGFVTQNDVCMLAIGDLYAVTARRNVHTNDTLVFWKVALKRWTKDEMYLKYNWTLEPNDYFSSSDFGASNRLQVIDYEFSSNGQCITLLMQNGFIFTVDIQRKHQVWQVYLPPGGDRMVKQLTLHPTLNATLVFAMKNECYSLDCSSKSQSWDMIQSVIELPRDYIINYITFSQSRDLLSLCTGPEGDVFIYSVDKHQYNQLFKLEHDTVASAIHCDFSWTSEELLVSYGDADYRIWQLPKHLKLKKIARIQFLKLVRGCHINQLKLPNSLKEYLLF</sequence>
<organism evidence="2 3">
    <name type="scientific">Clytia hemisphaerica</name>
    <dbReference type="NCBI Taxonomy" id="252671"/>
    <lineage>
        <taxon>Eukaryota</taxon>
        <taxon>Metazoa</taxon>
        <taxon>Cnidaria</taxon>
        <taxon>Hydrozoa</taxon>
        <taxon>Hydroidolina</taxon>
        <taxon>Leptothecata</taxon>
        <taxon>Obeliida</taxon>
        <taxon>Clytiidae</taxon>
        <taxon>Clytia</taxon>
    </lineage>
</organism>
<dbReference type="AlphaFoldDB" id="A0A7M5UM49"/>
<dbReference type="Proteomes" id="UP000594262">
    <property type="component" value="Unplaced"/>
</dbReference>
<feature type="region of interest" description="Disordered" evidence="1">
    <location>
        <begin position="382"/>
        <end position="417"/>
    </location>
</feature>
<dbReference type="Gene3D" id="2.130.10.10">
    <property type="entry name" value="YVTN repeat-like/Quinoprotein amine dehydrogenase"/>
    <property type="match status" value="1"/>
</dbReference>
<keyword evidence="3" id="KW-1185">Reference proteome</keyword>
<evidence type="ECO:0000313" key="3">
    <source>
        <dbReference type="Proteomes" id="UP000594262"/>
    </source>
</evidence>
<protein>
    <submittedName>
        <fullName evidence="2">Uncharacterized protein</fullName>
    </submittedName>
</protein>
<accession>A0A7M5UM49</accession>
<dbReference type="InterPro" id="IPR036322">
    <property type="entry name" value="WD40_repeat_dom_sf"/>
</dbReference>
<evidence type="ECO:0000313" key="2">
    <source>
        <dbReference type="EnsemblMetazoa" id="CLYHEMP001165.1"/>
    </source>
</evidence>
<name>A0A7M5UM49_9CNID</name>
<feature type="compositionally biased region" description="Acidic residues" evidence="1">
    <location>
        <begin position="389"/>
        <end position="417"/>
    </location>
</feature>
<dbReference type="OrthoDB" id="6038562at2759"/>
<feature type="region of interest" description="Disordered" evidence="1">
    <location>
        <begin position="348"/>
        <end position="370"/>
    </location>
</feature>
<reference evidence="2" key="1">
    <citation type="submission" date="2021-01" db="UniProtKB">
        <authorList>
            <consortium name="EnsemblMetazoa"/>
        </authorList>
    </citation>
    <scope>IDENTIFICATION</scope>
</reference>
<dbReference type="InterPro" id="IPR015943">
    <property type="entry name" value="WD40/YVTN_repeat-like_dom_sf"/>
</dbReference>
<proteinExistence type="predicted"/>
<evidence type="ECO:0000256" key="1">
    <source>
        <dbReference type="SAM" id="MobiDB-lite"/>
    </source>
</evidence>
<dbReference type="EnsemblMetazoa" id="CLYHEMT001165.1">
    <property type="protein sequence ID" value="CLYHEMP001165.1"/>
    <property type="gene ID" value="CLYHEMG001165"/>
</dbReference>
<dbReference type="GeneID" id="136799570"/>
<dbReference type="SUPFAM" id="SSF50978">
    <property type="entry name" value="WD40 repeat-like"/>
    <property type="match status" value="1"/>
</dbReference>